<reference evidence="2 3" key="1">
    <citation type="submission" date="2016-10" db="EMBL/GenBank/DDBJ databases">
        <authorList>
            <person name="de Groot N.N."/>
        </authorList>
    </citation>
    <scope>NUCLEOTIDE SEQUENCE [LARGE SCALE GENOMIC DNA]</scope>
    <source>
        <strain evidence="2 3">CGMCC 1.8894</strain>
    </source>
</reference>
<keyword evidence="3" id="KW-1185">Reference proteome</keyword>
<dbReference type="PANTHER" id="PTHR46663">
    <property type="entry name" value="DIGUANYLATE CYCLASE DGCT-RELATED"/>
    <property type="match status" value="1"/>
</dbReference>
<feature type="domain" description="GGDEF" evidence="1">
    <location>
        <begin position="193"/>
        <end position="328"/>
    </location>
</feature>
<dbReference type="Pfam" id="PF00990">
    <property type="entry name" value="GGDEF"/>
    <property type="match status" value="1"/>
</dbReference>
<proteinExistence type="predicted"/>
<evidence type="ECO:0000259" key="1">
    <source>
        <dbReference type="PROSITE" id="PS50887"/>
    </source>
</evidence>
<dbReference type="InterPro" id="IPR042463">
    <property type="entry name" value="HNOB_dom_associated_sf"/>
</dbReference>
<dbReference type="SUPFAM" id="SSF55073">
    <property type="entry name" value="Nucleotide cyclase"/>
    <property type="match status" value="1"/>
</dbReference>
<dbReference type="AlphaFoldDB" id="A0A1H2U2T3"/>
<protein>
    <submittedName>
        <fullName evidence="2">Diguanylate cyclase (GGDEF) domain-containing protein</fullName>
    </submittedName>
</protein>
<dbReference type="InterPro" id="IPR052163">
    <property type="entry name" value="DGC-Regulatory_Protein"/>
</dbReference>
<dbReference type="InterPro" id="IPR029787">
    <property type="entry name" value="Nucleotide_cyclase"/>
</dbReference>
<dbReference type="InterPro" id="IPR000160">
    <property type="entry name" value="GGDEF_dom"/>
</dbReference>
<dbReference type="EMBL" id="FNOM01000002">
    <property type="protein sequence ID" value="SDW50391.1"/>
    <property type="molecule type" value="Genomic_DNA"/>
</dbReference>
<dbReference type="NCBIfam" id="TIGR00254">
    <property type="entry name" value="GGDEF"/>
    <property type="match status" value="1"/>
</dbReference>
<gene>
    <name evidence="2" type="ORF">SAMN04488238_102260</name>
</gene>
<evidence type="ECO:0000313" key="2">
    <source>
        <dbReference type="EMBL" id="SDW50391.1"/>
    </source>
</evidence>
<name>A0A1H2U2T3_9RHOB</name>
<organism evidence="2 3">
    <name type="scientific">Roseicitreum antarcticum</name>
    <dbReference type="NCBI Taxonomy" id="564137"/>
    <lineage>
        <taxon>Bacteria</taxon>
        <taxon>Pseudomonadati</taxon>
        <taxon>Pseudomonadota</taxon>
        <taxon>Alphaproteobacteria</taxon>
        <taxon>Rhodobacterales</taxon>
        <taxon>Paracoccaceae</taxon>
        <taxon>Roseicitreum</taxon>
    </lineage>
</organism>
<dbReference type="Gene3D" id="3.30.450.260">
    <property type="entry name" value="Haem NO binding associated domain"/>
    <property type="match status" value="1"/>
</dbReference>
<dbReference type="Proteomes" id="UP000198539">
    <property type="component" value="Unassembled WGS sequence"/>
</dbReference>
<dbReference type="Gene3D" id="3.30.70.270">
    <property type="match status" value="1"/>
</dbReference>
<dbReference type="PROSITE" id="PS50887">
    <property type="entry name" value="GGDEF"/>
    <property type="match status" value="1"/>
</dbReference>
<dbReference type="SMART" id="SM00267">
    <property type="entry name" value="GGDEF"/>
    <property type="match status" value="1"/>
</dbReference>
<evidence type="ECO:0000313" key="3">
    <source>
        <dbReference type="Proteomes" id="UP000198539"/>
    </source>
</evidence>
<dbReference type="STRING" id="564137.SAMN04488238_102260"/>
<dbReference type="InterPro" id="IPR043128">
    <property type="entry name" value="Rev_trsase/Diguanyl_cyclase"/>
</dbReference>
<dbReference type="CDD" id="cd01949">
    <property type="entry name" value="GGDEF"/>
    <property type="match status" value="1"/>
</dbReference>
<accession>A0A1H2U2T3</accession>
<dbReference type="OrthoDB" id="9812260at2"/>
<dbReference type="RefSeq" id="WP_092885842.1">
    <property type="nucleotide sequence ID" value="NZ_CP061498.1"/>
</dbReference>
<sequence length="336" mass="35790">MRTAATADPFQIPHRAMAQVMPMHLILDHTGVITGAGPTIAKICALPALIGQHFSAVFHLKRPTGLAGFTTAAGSRLRLTLAAPPGTDFKGQAVALAEGAGWLLNLSFGIHIAEAVQTHALTSADFAQTDLTVEMLYLIEAKTAVLVELGQMAKRLEDARSRAATEAVTDALTGLGNRRALNAEMQLLLAADQHFALLHLDLDYFKEVNDTYGHAAGDRVLNRVADVLRAETRRGDTVARVGGDEFVMLLPGLSDLRVINKTSARIISALEEPIVVDGGGECRISASIGAILSHQYDMPSPDLLLSEADGALYASKRSGRGRMTAVDRRRGTAVAK</sequence>
<dbReference type="PANTHER" id="PTHR46663:SF2">
    <property type="entry name" value="GGDEF DOMAIN-CONTAINING PROTEIN"/>
    <property type="match status" value="1"/>
</dbReference>